<evidence type="ECO:0000313" key="5">
    <source>
        <dbReference type="Proteomes" id="UP000477722"/>
    </source>
</evidence>
<keyword evidence="2" id="KW-1133">Transmembrane helix</keyword>
<dbReference type="PROSITE" id="PS50901">
    <property type="entry name" value="FTSK"/>
    <property type="match status" value="1"/>
</dbReference>
<dbReference type="AlphaFoldDB" id="A0A6G4X6Y1"/>
<protein>
    <recommendedName>
        <fullName evidence="3">FtsK domain-containing protein</fullName>
    </recommendedName>
</protein>
<organism evidence="4 5">
    <name type="scientific">Streptomyces boncukensis</name>
    <dbReference type="NCBI Taxonomy" id="2711219"/>
    <lineage>
        <taxon>Bacteria</taxon>
        <taxon>Bacillati</taxon>
        <taxon>Actinomycetota</taxon>
        <taxon>Actinomycetes</taxon>
        <taxon>Kitasatosporales</taxon>
        <taxon>Streptomycetaceae</taxon>
        <taxon>Streptomyces</taxon>
    </lineage>
</organism>
<dbReference type="GO" id="GO:0003677">
    <property type="term" value="F:DNA binding"/>
    <property type="evidence" value="ECO:0007669"/>
    <property type="project" value="InterPro"/>
</dbReference>
<evidence type="ECO:0000259" key="3">
    <source>
        <dbReference type="PROSITE" id="PS50901"/>
    </source>
</evidence>
<name>A0A6G4X6Y1_9ACTN</name>
<accession>A0A6G4X6Y1</accession>
<dbReference type="SUPFAM" id="SSF52540">
    <property type="entry name" value="P-loop containing nucleoside triphosphate hydrolases"/>
    <property type="match status" value="1"/>
</dbReference>
<evidence type="ECO:0000313" key="4">
    <source>
        <dbReference type="EMBL" id="NGO73299.1"/>
    </source>
</evidence>
<comment type="caution">
    <text evidence="4">The sequence shown here is derived from an EMBL/GenBank/DDBJ whole genome shotgun (WGS) entry which is preliminary data.</text>
</comment>
<feature type="domain" description="FtsK" evidence="3">
    <location>
        <begin position="257"/>
        <end position="441"/>
    </location>
</feature>
<reference evidence="4 5" key="1">
    <citation type="submission" date="2020-02" db="EMBL/GenBank/DDBJ databases">
        <title>Whole-genome analyses of novel actinobacteria.</title>
        <authorList>
            <person name="Sahin N."/>
            <person name="Tatar D."/>
        </authorList>
    </citation>
    <scope>NUCLEOTIDE SEQUENCE [LARGE SCALE GENOMIC DNA]</scope>
    <source>
        <strain evidence="4 5">SB3404</strain>
    </source>
</reference>
<dbReference type="InterPro" id="IPR002543">
    <property type="entry name" value="FtsK_dom"/>
</dbReference>
<dbReference type="InterPro" id="IPR027417">
    <property type="entry name" value="P-loop_NTPase"/>
</dbReference>
<dbReference type="RefSeq" id="WP_165302955.1">
    <property type="nucleotide sequence ID" value="NZ_JAAKZZ010000685.1"/>
</dbReference>
<dbReference type="Gene3D" id="3.40.50.300">
    <property type="entry name" value="P-loop containing nucleotide triphosphate hydrolases"/>
    <property type="match status" value="1"/>
</dbReference>
<dbReference type="EMBL" id="JAAKZZ010000685">
    <property type="protein sequence ID" value="NGO73299.1"/>
    <property type="molecule type" value="Genomic_DNA"/>
</dbReference>
<gene>
    <name evidence="4" type="ORF">G5C65_34215</name>
</gene>
<dbReference type="Proteomes" id="UP000477722">
    <property type="component" value="Unassembled WGS sequence"/>
</dbReference>
<keyword evidence="2" id="KW-0472">Membrane</keyword>
<proteinExistence type="predicted"/>
<evidence type="ECO:0000256" key="1">
    <source>
        <dbReference type="PROSITE-ProRule" id="PRU00289"/>
    </source>
</evidence>
<feature type="transmembrane region" description="Helical" evidence="2">
    <location>
        <begin position="61"/>
        <end position="94"/>
    </location>
</feature>
<keyword evidence="1" id="KW-0067">ATP-binding</keyword>
<feature type="binding site" evidence="1">
    <location>
        <begin position="277"/>
        <end position="284"/>
    </location>
    <ligand>
        <name>ATP</name>
        <dbReference type="ChEBI" id="CHEBI:30616"/>
    </ligand>
</feature>
<dbReference type="GO" id="GO:0005524">
    <property type="term" value="F:ATP binding"/>
    <property type="evidence" value="ECO:0007669"/>
    <property type="project" value="UniProtKB-UniRule"/>
</dbReference>
<keyword evidence="5" id="KW-1185">Reference proteome</keyword>
<keyword evidence="2" id="KW-0812">Transmembrane</keyword>
<sequence>MSRWALPWRGGGGVRQLLRAGTDGALDMLYPLLVLARGAARLASLARERWSRMPGEKRGPALFLAAACGLVLWLMPYGPALAAVSLVTAAAWYGRDRTGPAVHEVPGPAEDEDERLQAVYEALVPCFAMADDPHPEPMYAHDGGWERAFEDYEFCAEGRLCALLLRYPAHFRDGEPEERLRVERLLAAKSGRAREYRFAWDEEHNRLGMRALEPLPTGIGAQPFVTAPGETVLGFTDGDAVRRTVPVEVAELGAADMPPVVWRTGARSTEPHLLAMGTPGSGTSTLLRSVALQALRRGEVLVVDGDGGGEFACLAGRHGVLAVESSLPGAMASFEWVVRETERRLTAACRARQAGEQPPEEARRPLWLLVDRPAVLSHLARSEGRRDPQELLQVPLRHGRAAGVSVVIAEQFEGAEDLGQAVRAYTRARVVLGAVSREQARAVLGEVPQTGPVPQAPPGRGLARLGDGPVLRLQVPATPDPFDEGAGEAERRAVLALLPERVGVSGPVPG</sequence>
<evidence type="ECO:0000256" key="2">
    <source>
        <dbReference type="SAM" id="Phobius"/>
    </source>
</evidence>
<keyword evidence="1" id="KW-0547">Nucleotide-binding</keyword>